<feature type="compositionally biased region" description="Low complexity" evidence="1">
    <location>
        <begin position="97"/>
        <end position="117"/>
    </location>
</feature>
<proteinExistence type="predicted"/>
<reference evidence="3 4" key="1">
    <citation type="submission" date="2024-09" db="EMBL/GenBank/DDBJ databases">
        <authorList>
            <person name="Sun Q."/>
            <person name="Mori K."/>
        </authorList>
    </citation>
    <scope>NUCLEOTIDE SEQUENCE [LARGE SCALE GENOMIC DNA]</scope>
    <source>
        <strain evidence="3 4">JCM 13503</strain>
    </source>
</reference>
<feature type="domain" description="BON" evidence="2">
    <location>
        <begin position="192"/>
        <end position="260"/>
    </location>
</feature>
<dbReference type="Gene3D" id="3.30.1340.30">
    <property type="match status" value="1"/>
</dbReference>
<name>A0ABV6AXP4_9DEIO</name>
<protein>
    <submittedName>
        <fullName evidence="3">BON domain-containing protein</fullName>
    </submittedName>
</protein>
<gene>
    <name evidence="3" type="ORF">ACFFLM_05220</name>
</gene>
<accession>A0ABV6AXP4</accession>
<feature type="region of interest" description="Disordered" evidence="1">
    <location>
        <begin position="1"/>
        <end position="192"/>
    </location>
</feature>
<dbReference type="PANTHER" id="PTHR34606">
    <property type="entry name" value="BON DOMAIN-CONTAINING PROTEIN"/>
    <property type="match status" value="1"/>
</dbReference>
<feature type="compositionally biased region" description="Gly residues" evidence="1">
    <location>
        <begin position="261"/>
        <end position="272"/>
    </location>
</feature>
<comment type="caution">
    <text evidence="3">The sequence shown here is derived from an EMBL/GenBank/DDBJ whole genome shotgun (WGS) entry which is preliminary data.</text>
</comment>
<dbReference type="RefSeq" id="WP_380006256.1">
    <property type="nucleotide sequence ID" value="NZ_JBHLYR010000014.1"/>
</dbReference>
<feature type="compositionally biased region" description="Basic and acidic residues" evidence="1">
    <location>
        <begin position="1"/>
        <end position="29"/>
    </location>
</feature>
<dbReference type="Pfam" id="PF04972">
    <property type="entry name" value="BON"/>
    <property type="match status" value="1"/>
</dbReference>
<dbReference type="EMBL" id="JBHLYR010000014">
    <property type="protein sequence ID" value="MFB9991376.1"/>
    <property type="molecule type" value="Genomic_DNA"/>
</dbReference>
<keyword evidence="4" id="KW-1185">Reference proteome</keyword>
<dbReference type="SMART" id="SM00749">
    <property type="entry name" value="BON"/>
    <property type="match status" value="1"/>
</dbReference>
<dbReference type="PANTHER" id="PTHR34606:SF15">
    <property type="entry name" value="BON DOMAIN-CONTAINING PROTEIN"/>
    <property type="match status" value="1"/>
</dbReference>
<dbReference type="InterPro" id="IPR007055">
    <property type="entry name" value="BON_dom"/>
</dbReference>
<evidence type="ECO:0000313" key="4">
    <source>
        <dbReference type="Proteomes" id="UP001589733"/>
    </source>
</evidence>
<feature type="compositionally biased region" description="Gly residues" evidence="1">
    <location>
        <begin position="118"/>
        <end position="132"/>
    </location>
</feature>
<organism evidence="3 4">
    <name type="scientific">Deinococcus oregonensis</name>
    <dbReference type="NCBI Taxonomy" id="1805970"/>
    <lineage>
        <taxon>Bacteria</taxon>
        <taxon>Thermotogati</taxon>
        <taxon>Deinococcota</taxon>
        <taxon>Deinococci</taxon>
        <taxon>Deinococcales</taxon>
        <taxon>Deinococcaceae</taxon>
        <taxon>Deinococcus</taxon>
    </lineage>
</organism>
<dbReference type="PROSITE" id="PS50914">
    <property type="entry name" value="BON"/>
    <property type="match status" value="1"/>
</dbReference>
<feature type="region of interest" description="Disordered" evidence="1">
    <location>
        <begin position="261"/>
        <end position="280"/>
    </location>
</feature>
<dbReference type="Proteomes" id="UP001589733">
    <property type="component" value="Unassembled WGS sequence"/>
</dbReference>
<sequence length="297" mass="31801">MTRFPDDRYDDRNNNMQDERRQGQDDRGLLGRVGEFFQGRDDRSRSGMGIDSGMDQGRMDQNADWNRNSGMGMGMDSGNSNRSSGQEYGQGQGYGSGQFSRMSGGMGYGQSSQMSSGMGYGSGQSGRMGYGSGRQEQGSGMGGMFSGSFRDDRQSQGGMSSSMGMGSGMGMGTDQSGMMSHRGKGPKGYQRNDDRIREEVNDALEDDHGVDASNIEVQVQGGEVTLTGTVTDRQQKRRAEEAIEHLRGVRDVHNQLRMAQGGQGGAMQGGMGQTSTAQDSTTVIVAAPDETISTGQL</sequence>
<dbReference type="InterPro" id="IPR014004">
    <property type="entry name" value="Transpt-assoc_nodulatn_dom_bac"/>
</dbReference>
<feature type="compositionally biased region" description="Low complexity" evidence="1">
    <location>
        <begin position="66"/>
        <end position="87"/>
    </location>
</feature>
<evidence type="ECO:0000313" key="3">
    <source>
        <dbReference type="EMBL" id="MFB9991376.1"/>
    </source>
</evidence>
<feature type="compositionally biased region" description="Low complexity" evidence="1">
    <location>
        <begin position="155"/>
        <end position="164"/>
    </location>
</feature>
<evidence type="ECO:0000256" key="1">
    <source>
        <dbReference type="SAM" id="MobiDB-lite"/>
    </source>
</evidence>
<evidence type="ECO:0000259" key="2">
    <source>
        <dbReference type="PROSITE" id="PS50914"/>
    </source>
</evidence>
<dbReference type="InterPro" id="IPR051686">
    <property type="entry name" value="Lipoprotein_DolP"/>
</dbReference>